<evidence type="ECO:0000256" key="4">
    <source>
        <dbReference type="ARBA" id="ARBA00013014"/>
    </source>
</evidence>
<feature type="domain" description="Ketopantoate reductase C-terminal" evidence="14">
    <location>
        <begin position="185"/>
        <end position="295"/>
    </location>
</feature>
<keyword evidence="12" id="KW-1133">Transmembrane helix</keyword>
<dbReference type="NCBIfam" id="TIGR00745">
    <property type="entry name" value="apbA_panE"/>
    <property type="match status" value="1"/>
</dbReference>
<evidence type="ECO:0000313" key="16">
    <source>
        <dbReference type="Proteomes" id="UP000480185"/>
    </source>
</evidence>
<organism evidence="15 16">
    <name type="scientific">Salinibacillus xinjiangensis</name>
    <dbReference type="NCBI Taxonomy" id="1229268"/>
    <lineage>
        <taxon>Bacteria</taxon>
        <taxon>Bacillati</taxon>
        <taxon>Bacillota</taxon>
        <taxon>Bacilli</taxon>
        <taxon>Bacillales</taxon>
        <taxon>Bacillaceae</taxon>
        <taxon>Salinibacillus</taxon>
    </lineage>
</organism>
<dbReference type="InterPro" id="IPR013752">
    <property type="entry name" value="KPA_reductase"/>
</dbReference>
<dbReference type="SUPFAM" id="SSF48179">
    <property type="entry name" value="6-phosphogluconate dehydrogenase C-terminal domain-like"/>
    <property type="match status" value="1"/>
</dbReference>
<dbReference type="UniPathway" id="UPA00028">
    <property type="reaction ID" value="UER00004"/>
</dbReference>
<accession>A0A6G1X3G8</accession>
<keyword evidence="16" id="KW-1185">Reference proteome</keyword>
<proteinExistence type="inferred from homology"/>
<dbReference type="InterPro" id="IPR003710">
    <property type="entry name" value="ApbA"/>
</dbReference>
<dbReference type="InterPro" id="IPR036291">
    <property type="entry name" value="NAD(P)-bd_dom_sf"/>
</dbReference>
<keyword evidence="7 11" id="KW-0521">NADP</keyword>
<dbReference type="InterPro" id="IPR013328">
    <property type="entry name" value="6PGD_dom2"/>
</dbReference>
<dbReference type="PANTHER" id="PTHR43765">
    <property type="entry name" value="2-DEHYDROPANTOATE 2-REDUCTASE-RELATED"/>
    <property type="match status" value="1"/>
</dbReference>
<evidence type="ECO:0000256" key="7">
    <source>
        <dbReference type="ARBA" id="ARBA00022857"/>
    </source>
</evidence>
<feature type="transmembrane region" description="Helical" evidence="12">
    <location>
        <begin position="12"/>
        <end position="30"/>
    </location>
</feature>
<dbReference type="GO" id="GO:0005737">
    <property type="term" value="C:cytoplasm"/>
    <property type="evidence" value="ECO:0007669"/>
    <property type="project" value="TreeGrafter"/>
</dbReference>
<comment type="similarity">
    <text evidence="3 11">Belongs to the ketopantoate reductase family.</text>
</comment>
<dbReference type="Gene3D" id="1.10.1040.10">
    <property type="entry name" value="N-(1-d-carboxylethyl)-l-norvaline Dehydrogenase, domain 2"/>
    <property type="match status" value="1"/>
</dbReference>
<evidence type="ECO:0000256" key="5">
    <source>
        <dbReference type="ARBA" id="ARBA00019465"/>
    </source>
</evidence>
<dbReference type="InterPro" id="IPR008927">
    <property type="entry name" value="6-PGluconate_DH-like_C_sf"/>
</dbReference>
<dbReference type="Pfam" id="PF08546">
    <property type="entry name" value="ApbA_C"/>
    <property type="match status" value="1"/>
</dbReference>
<evidence type="ECO:0000256" key="9">
    <source>
        <dbReference type="ARBA" id="ARBA00032024"/>
    </source>
</evidence>
<dbReference type="AlphaFoldDB" id="A0A6G1X3G8"/>
<dbReference type="GO" id="GO:0008677">
    <property type="term" value="F:2-dehydropantoate 2-reductase activity"/>
    <property type="evidence" value="ECO:0007669"/>
    <property type="project" value="UniProtKB-EC"/>
</dbReference>
<evidence type="ECO:0000313" key="15">
    <source>
        <dbReference type="EMBL" id="MRG85504.1"/>
    </source>
</evidence>
<reference evidence="15 16" key="1">
    <citation type="submission" date="2019-11" db="EMBL/GenBank/DDBJ databases">
        <authorList>
            <person name="Li J."/>
        </authorList>
    </citation>
    <scope>NUCLEOTIDE SEQUENCE [LARGE SCALE GENOMIC DNA]</scope>
    <source>
        <strain evidence="15 16">J4</strain>
    </source>
</reference>
<dbReference type="InterPro" id="IPR013332">
    <property type="entry name" value="KPR_N"/>
</dbReference>
<dbReference type="GO" id="GO:0050661">
    <property type="term" value="F:NADP binding"/>
    <property type="evidence" value="ECO:0007669"/>
    <property type="project" value="TreeGrafter"/>
</dbReference>
<dbReference type="Pfam" id="PF02558">
    <property type="entry name" value="ApbA"/>
    <property type="match status" value="1"/>
</dbReference>
<dbReference type="OrthoDB" id="9800163at2"/>
<evidence type="ECO:0000256" key="6">
    <source>
        <dbReference type="ARBA" id="ARBA00022655"/>
    </source>
</evidence>
<evidence type="ECO:0000256" key="11">
    <source>
        <dbReference type="RuleBase" id="RU362068"/>
    </source>
</evidence>
<keyword evidence="6 11" id="KW-0566">Pantothenate biosynthesis</keyword>
<feature type="domain" description="Ketopantoate reductase N-terminal" evidence="13">
    <location>
        <begin position="13"/>
        <end position="155"/>
    </location>
</feature>
<sequence length="306" mass="34847">MVNNLGWWGKVNIGIIGAGSTGLLLAASLAKSNHKITMYVRRKTQQRKLQHNGVHLRPNGMTSKVDSQMHNELGLQDLYIICVKQPVLQKNVEGWINQIPRDKPILFLQNGMSHVDVIADFEQPIFVGVLDHGAKRVDDYTVEHTGIGEIRVGIIRKDDEALAKRVVLQLHEERFPIIFEENTLHIMKRKLIVNAVINPLTAMFNVRNGRILENAHLKALAKQLCYEACLALDMDFETHWIYVKQVAKKTESNSSSMREDVKQNQQTEVEAITGYLLQLTDQELPYNSFIYHGVQSLSIESWNQSD</sequence>
<dbReference type="Proteomes" id="UP000480185">
    <property type="component" value="Unassembled WGS sequence"/>
</dbReference>
<evidence type="ECO:0000256" key="1">
    <source>
        <dbReference type="ARBA" id="ARBA00002919"/>
    </source>
</evidence>
<keyword evidence="12" id="KW-0472">Membrane</keyword>
<evidence type="ECO:0000256" key="8">
    <source>
        <dbReference type="ARBA" id="ARBA00023002"/>
    </source>
</evidence>
<dbReference type="GO" id="GO:0015940">
    <property type="term" value="P:pantothenate biosynthetic process"/>
    <property type="evidence" value="ECO:0007669"/>
    <property type="project" value="UniProtKB-UniPathway"/>
</dbReference>
<comment type="caution">
    <text evidence="15">The sequence shown here is derived from an EMBL/GenBank/DDBJ whole genome shotgun (WGS) entry which is preliminary data.</text>
</comment>
<comment type="pathway">
    <text evidence="2 11">Cofactor biosynthesis; (R)-pantothenate biosynthesis; (R)-pantoate from 3-methyl-2-oxobutanoate: step 2/2.</text>
</comment>
<evidence type="ECO:0000256" key="2">
    <source>
        <dbReference type="ARBA" id="ARBA00004994"/>
    </source>
</evidence>
<evidence type="ECO:0000256" key="10">
    <source>
        <dbReference type="ARBA" id="ARBA00048793"/>
    </source>
</evidence>
<protein>
    <recommendedName>
        <fullName evidence="5 11">2-dehydropantoate 2-reductase</fullName>
        <ecNumber evidence="4 11">1.1.1.169</ecNumber>
    </recommendedName>
    <alternativeName>
        <fullName evidence="9 11">Ketopantoate reductase</fullName>
    </alternativeName>
</protein>
<dbReference type="InterPro" id="IPR050838">
    <property type="entry name" value="Ketopantoate_reductase"/>
</dbReference>
<keyword evidence="8 11" id="KW-0560">Oxidoreductase</keyword>
<gene>
    <name evidence="15" type="ORF">GH754_04065</name>
</gene>
<dbReference type="SUPFAM" id="SSF51735">
    <property type="entry name" value="NAD(P)-binding Rossmann-fold domains"/>
    <property type="match status" value="1"/>
</dbReference>
<name>A0A6G1X3G8_9BACI</name>
<comment type="catalytic activity">
    <reaction evidence="10 11">
        <text>(R)-pantoate + NADP(+) = 2-dehydropantoate + NADPH + H(+)</text>
        <dbReference type="Rhea" id="RHEA:16233"/>
        <dbReference type="ChEBI" id="CHEBI:11561"/>
        <dbReference type="ChEBI" id="CHEBI:15378"/>
        <dbReference type="ChEBI" id="CHEBI:15980"/>
        <dbReference type="ChEBI" id="CHEBI:57783"/>
        <dbReference type="ChEBI" id="CHEBI:58349"/>
        <dbReference type="EC" id="1.1.1.169"/>
    </reaction>
</comment>
<evidence type="ECO:0000256" key="12">
    <source>
        <dbReference type="SAM" id="Phobius"/>
    </source>
</evidence>
<comment type="function">
    <text evidence="1 11">Catalyzes the NADPH-dependent reduction of ketopantoate into pantoic acid.</text>
</comment>
<dbReference type="EC" id="1.1.1.169" evidence="4 11"/>
<evidence type="ECO:0000259" key="13">
    <source>
        <dbReference type="Pfam" id="PF02558"/>
    </source>
</evidence>
<keyword evidence="12" id="KW-0812">Transmembrane</keyword>
<dbReference type="Gene3D" id="3.40.50.720">
    <property type="entry name" value="NAD(P)-binding Rossmann-like Domain"/>
    <property type="match status" value="1"/>
</dbReference>
<evidence type="ECO:0000256" key="3">
    <source>
        <dbReference type="ARBA" id="ARBA00007870"/>
    </source>
</evidence>
<dbReference type="EMBL" id="WJNH01000002">
    <property type="protein sequence ID" value="MRG85504.1"/>
    <property type="molecule type" value="Genomic_DNA"/>
</dbReference>
<evidence type="ECO:0000259" key="14">
    <source>
        <dbReference type="Pfam" id="PF08546"/>
    </source>
</evidence>
<dbReference type="PANTHER" id="PTHR43765:SF2">
    <property type="entry name" value="2-DEHYDROPANTOATE 2-REDUCTASE"/>
    <property type="match status" value="1"/>
</dbReference>